<evidence type="ECO:0000256" key="9">
    <source>
        <dbReference type="HAMAP-Rule" id="MF_00306"/>
    </source>
</evidence>
<evidence type="ECO:0000256" key="3">
    <source>
        <dbReference type="ARBA" id="ARBA00022801"/>
    </source>
</evidence>
<dbReference type="InterPro" id="IPR000897">
    <property type="entry name" value="SRP54_GTPase_dom"/>
</dbReference>
<dbReference type="InterPro" id="IPR022941">
    <property type="entry name" value="SRP54"/>
</dbReference>
<dbReference type="InterPro" id="IPR004125">
    <property type="entry name" value="Signal_recog_particle_SRP54_M"/>
</dbReference>
<comment type="domain">
    <text evidence="9">Composed of three domains: the N-terminal N domain, which is responsible for interactions with the ribosome, the central G domain, which binds GTP, and the C-terminal M domain, which binds the RNA and the signal sequence of the RNC.</text>
</comment>
<keyword evidence="3 9" id="KW-0378">Hydrolase</keyword>
<dbReference type="GO" id="GO:0003924">
    <property type="term" value="F:GTPase activity"/>
    <property type="evidence" value="ECO:0007669"/>
    <property type="project" value="UniProtKB-UniRule"/>
</dbReference>
<comment type="similarity">
    <text evidence="1 9">Belongs to the GTP-binding SRP family. SRP54 subfamily.</text>
</comment>
<dbReference type="PANTHER" id="PTHR11564:SF5">
    <property type="entry name" value="SIGNAL RECOGNITION PARTICLE SUBUNIT SRP54"/>
    <property type="match status" value="1"/>
</dbReference>
<dbReference type="CDD" id="cd18539">
    <property type="entry name" value="SRP_G"/>
    <property type="match status" value="1"/>
</dbReference>
<dbReference type="SMART" id="SM00382">
    <property type="entry name" value="AAA"/>
    <property type="match status" value="1"/>
</dbReference>
<evidence type="ECO:0000256" key="5">
    <source>
        <dbReference type="ARBA" id="ARBA00023134"/>
    </source>
</evidence>
<gene>
    <name evidence="9" type="primary">ffh</name>
    <name evidence="12" type="ORF">CVV64_04620</name>
</gene>
<feature type="binding site" evidence="9">
    <location>
        <begin position="247"/>
        <end position="250"/>
    </location>
    <ligand>
        <name>GTP</name>
        <dbReference type="ChEBI" id="CHEBI:37565"/>
    </ligand>
</feature>
<evidence type="ECO:0000256" key="6">
    <source>
        <dbReference type="ARBA" id="ARBA00023135"/>
    </source>
</evidence>
<dbReference type="Proteomes" id="UP000233256">
    <property type="component" value="Unassembled WGS sequence"/>
</dbReference>
<reference evidence="12 13" key="1">
    <citation type="journal article" date="2017" name="ISME J.">
        <title>Potential for microbial H2 and metal transformations associated with novel bacteria and archaea in deep terrestrial subsurface sediments.</title>
        <authorList>
            <person name="Hernsdorf A.W."/>
            <person name="Amano Y."/>
            <person name="Miyakawa K."/>
            <person name="Ise K."/>
            <person name="Suzuki Y."/>
            <person name="Anantharaman K."/>
            <person name="Probst A."/>
            <person name="Burstein D."/>
            <person name="Thomas B.C."/>
            <person name="Banfield J.F."/>
        </authorList>
    </citation>
    <scope>NUCLEOTIDE SEQUENCE [LARGE SCALE GENOMIC DNA]</scope>
    <source>
        <strain evidence="12">HGW-Wallbacteria-1</strain>
    </source>
</reference>
<evidence type="ECO:0000313" key="13">
    <source>
        <dbReference type="Proteomes" id="UP000233256"/>
    </source>
</evidence>
<evidence type="ECO:0000256" key="10">
    <source>
        <dbReference type="SAM" id="MobiDB-lite"/>
    </source>
</evidence>
<dbReference type="PROSITE" id="PS00300">
    <property type="entry name" value="SRP54"/>
    <property type="match status" value="1"/>
</dbReference>
<evidence type="ECO:0000256" key="2">
    <source>
        <dbReference type="ARBA" id="ARBA00022741"/>
    </source>
</evidence>
<evidence type="ECO:0000259" key="11">
    <source>
        <dbReference type="PROSITE" id="PS00300"/>
    </source>
</evidence>
<comment type="function">
    <text evidence="9">Involved in targeting and insertion of nascent membrane proteins into the cytoplasmic membrane. Binds to the hydrophobic signal sequence of the ribosome-nascent chain (RNC) as it emerges from the ribosomes. The SRP-RNC complex is then targeted to the cytoplasmic membrane where it interacts with the SRP receptor FtsY.</text>
</comment>
<evidence type="ECO:0000313" key="12">
    <source>
        <dbReference type="EMBL" id="PKK91056.1"/>
    </source>
</evidence>
<comment type="caution">
    <text evidence="12">The sequence shown here is derived from an EMBL/GenBank/DDBJ whole genome shotgun (WGS) entry which is preliminary data.</text>
</comment>
<dbReference type="HAMAP" id="MF_00306">
    <property type="entry name" value="SRP54"/>
    <property type="match status" value="1"/>
</dbReference>
<evidence type="ECO:0000256" key="4">
    <source>
        <dbReference type="ARBA" id="ARBA00022884"/>
    </source>
</evidence>
<organism evidence="12 13">
    <name type="scientific">Candidatus Wallbacteria bacterium HGW-Wallbacteria-1</name>
    <dbReference type="NCBI Taxonomy" id="2013854"/>
    <lineage>
        <taxon>Bacteria</taxon>
        <taxon>Candidatus Walliibacteriota</taxon>
    </lineage>
</organism>
<dbReference type="Gene3D" id="1.10.260.30">
    <property type="entry name" value="Signal recognition particle, SRP54 subunit, M-domain"/>
    <property type="match status" value="1"/>
</dbReference>
<dbReference type="EC" id="3.6.5.4" evidence="9"/>
<accession>A0A2N1PRU5</accession>
<dbReference type="EMBL" id="PGXC01000003">
    <property type="protein sequence ID" value="PKK91056.1"/>
    <property type="molecule type" value="Genomic_DNA"/>
</dbReference>
<feature type="binding site" evidence="9">
    <location>
        <begin position="189"/>
        <end position="193"/>
    </location>
    <ligand>
        <name>GTP</name>
        <dbReference type="ChEBI" id="CHEBI:37565"/>
    </ligand>
</feature>
<name>A0A2N1PRU5_9BACT</name>
<keyword evidence="6 9" id="KW-0733">Signal recognition particle</keyword>
<dbReference type="GO" id="GO:0005525">
    <property type="term" value="F:GTP binding"/>
    <property type="evidence" value="ECO:0007669"/>
    <property type="project" value="UniProtKB-UniRule"/>
</dbReference>
<dbReference type="PANTHER" id="PTHR11564">
    <property type="entry name" value="SIGNAL RECOGNITION PARTICLE 54K PROTEIN SRP54"/>
    <property type="match status" value="1"/>
</dbReference>
<dbReference type="GO" id="GO:0048500">
    <property type="term" value="C:signal recognition particle"/>
    <property type="evidence" value="ECO:0007669"/>
    <property type="project" value="UniProtKB-UniRule"/>
</dbReference>
<evidence type="ECO:0000256" key="7">
    <source>
        <dbReference type="ARBA" id="ARBA00023274"/>
    </source>
</evidence>
<dbReference type="SUPFAM" id="SSF47446">
    <property type="entry name" value="Signal peptide-binding domain"/>
    <property type="match status" value="1"/>
</dbReference>
<dbReference type="Pfam" id="PF02881">
    <property type="entry name" value="SRP54_N"/>
    <property type="match status" value="1"/>
</dbReference>
<dbReference type="InterPro" id="IPR042101">
    <property type="entry name" value="SRP54_N_sf"/>
</dbReference>
<dbReference type="InterPro" id="IPR027417">
    <property type="entry name" value="P-loop_NTPase"/>
</dbReference>
<comment type="subcellular location">
    <subcellularLocation>
        <location evidence="9">Cytoplasm</location>
    </subcellularLocation>
    <text evidence="9">The SRP-RNC complex is targeted to the cytoplasmic membrane.</text>
</comment>
<dbReference type="InterPro" id="IPR004780">
    <property type="entry name" value="SRP"/>
</dbReference>
<dbReference type="SMART" id="SM00963">
    <property type="entry name" value="SRP54_N"/>
    <property type="match status" value="1"/>
</dbReference>
<comment type="catalytic activity">
    <reaction evidence="8 9">
        <text>GTP + H2O = GDP + phosphate + H(+)</text>
        <dbReference type="Rhea" id="RHEA:19669"/>
        <dbReference type="ChEBI" id="CHEBI:15377"/>
        <dbReference type="ChEBI" id="CHEBI:15378"/>
        <dbReference type="ChEBI" id="CHEBI:37565"/>
        <dbReference type="ChEBI" id="CHEBI:43474"/>
        <dbReference type="ChEBI" id="CHEBI:58189"/>
        <dbReference type="EC" id="3.6.5.4"/>
    </reaction>
</comment>
<feature type="region of interest" description="Disordered" evidence="10">
    <location>
        <begin position="462"/>
        <end position="495"/>
    </location>
</feature>
<sequence length="495" mass="54865">MFDDLTGRLQDTFRKLRGMGRITEENIQDAMKEVKMALLEADVNFKVVRDFVKAVKEKALGAEVLKSLTPGQQFIKIVHDELVNLMGEADHKIRFASKGPTIIMMVGLQGSGKTTTCGKLAKFFKEQKKKPLLVACDIYRPAAVKQLQVLGHSLDIPVFTMGTAIPVVDIARAAMASADHADRDVIIFDTAGRLHIDEDLMMELEHLKAEIKPHEIFLVVDAMSGQDAVNVSKEFDSRLDITGAILTKLDGDARGGSALSVRAVTGKPIRYIGLGEKLDAIEPFHPDRMASRILGMGDVLTLIEKVEKNIDEDMARKMEEKFRKMEFNLEDFLAQMKQIRRLGPLQDILSMIPGIGSALPKDFKIDDKQIGRVEAMILSMTSVERKNPGVIDGSRRRRIAMGSGSTVADVNQLLKRFEDMQKMMKGMAGMQKKMRGMNIPGMGKLSEMMGAEGGEIDPSMMDMADGAESASDGPRIKGMTSKIKQKLKKKKRKKK</sequence>
<dbReference type="Pfam" id="PF02978">
    <property type="entry name" value="SRP_SPB"/>
    <property type="match status" value="1"/>
</dbReference>
<keyword evidence="2 9" id="KW-0547">Nucleotide-binding</keyword>
<proteinExistence type="inferred from homology"/>
<dbReference type="GO" id="GO:0006614">
    <property type="term" value="P:SRP-dependent cotranslational protein targeting to membrane"/>
    <property type="evidence" value="ECO:0007669"/>
    <property type="project" value="InterPro"/>
</dbReference>
<feature type="compositionally biased region" description="Basic residues" evidence="10">
    <location>
        <begin position="483"/>
        <end position="495"/>
    </location>
</feature>
<keyword evidence="5 9" id="KW-0342">GTP-binding</keyword>
<dbReference type="FunFam" id="3.40.50.300:FF:000022">
    <property type="entry name" value="Signal recognition particle 54 kDa subunit"/>
    <property type="match status" value="1"/>
</dbReference>
<protein>
    <recommendedName>
        <fullName evidence="9">Signal recognition particle protein</fullName>
        <ecNumber evidence="9">3.6.5.4</ecNumber>
    </recommendedName>
    <alternativeName>
        <fullName evidence="9">Fifty-four homolog</fullName>
    </alternativeName>
</protein>
<evidence type="ECO:0000256" key="8">
    <source>
        <dbReference type="ARBA" id="ARBA00048027"/>
    </source>
</evidence>
<dbReference type="GO" id="GO:0008312">
    <property type="term" value="F:7S RNA binding"/>
    <property type="evidence" value="ECO:0007669"/>
    <property type="project" value="InterPro"/>
</dbReference>
<dbReference type="Gene3D" id="1.20.120.140">
    <property type="entry name" value="Signal recognition particle SRP54, nucleotide-binding domain"/>
    <property type="match status" value="1"/>
</dbReference>
<dbReference type="SMART" id="SM00962">
    <property type="entry name" value="SRP54"/>
    <property type="match status" value="1"/>
</dbReference>
<dbReference type="Pfam" id="PF00448">
    <property type="entry name" value="SRP54"/>
    <property type="match status" value="1"/>
</dbReference>
<comment type="subunit">
    <text evidence="9">Part of the signal recognition particle protein translocation system, which is composed of SRP and FtsY.</text>
</comment>
<dbReference type="InterPro" id="IPR003593">
    <property type="entry name" value="AAA+_ATPase"/>
</dbReference>
<keyword evidence="4 9" id="KW-0694">RNA-binding</keyword>
<dbReference type="AlphaFoldDB" id="A0A2N1PRU5"/>
<dbReference type="Gene3D" id="3.40.50.300">
    <property type="entry name" value="P-loop containing nucleotide triphosphate hydrolases"/>
    <property type="match status" value="1"/>
</dbReference>
<evidence type="ECO:0000256" key="1">
    <source>
        <dbReference type="ARBA" id="ARBA00005450"/>
    </source>
</evidence>
<feature type="domain" description="SRP54-type proteins GTP-binding" evidence="11">
    <location>
        <begin position="268"/>
        <end position="281"/>
    </location>
</feature>
<dbReference type="InterPro" id="IPR036891">
    <property type="entry name" value="Signal_recog_part_SRP54_M_sf"/>
</dbReference>
<feature type="binding site" evidence="9">
    <location>
        <begin position="107"/>
        <end position="114"/>
    </location>
    <ligand>
        <name>GTP</name>
        <dbReference type="ChEBI" id="CHEBI:37565"/>
    </ligand>
</feature>
<dbReference type="InterPro" id="IPR013822">
    <property type="entry name" value="Signal_recog_particl_SRP54_hlx"/>
</dbReference>
<dbReference type="NCBIfam" id="TIGR00959">
    <property type="entry name" value="ffh"/>
    <property type="match status" value="1"/>
</dbReference>
<keyword evidence="7 9" id="KW-0687">Ribonucleoprotein</keyword>
<keyword evidence="9" id="KW-0963">Cytoplasm</keyword>
<dbReference type="SUPFAM" id="SSF52540">
    <property type="entry name" value="P-loop containing nucleoside triphosphate hydrolases"/>
    <property type="match status" value="1"/>
</dbReference>